<comment type="caution">
    <text evidence="2">The sequence shown here is derived from an EMBL/GenBank/DDBJ whole genome shotgun (WGS) entry which is preliminary data.</text>
</comment>
<evidence type="ECO:0000256" key="1">
    <source>
        <dbReference type="SAM" id="MobiDB-lite"/>
    </source>
</evidence>
<accession>A0A426Y520</accession>
<gene>
    <name evidence="2" type="ORF">B296_00047832</name>
</gene>
<feature type="region of interest" description="Disordered" evidence="1">
    <location>
        <begin position="1"/>
        <end position="68"/>
    </location>
</feature>
<feature type="compositionally biased region" description="Low complexity" evidence="1">
    <location>
        <begin position="48"/>
        <end position="59"/>
    </location>
</feature>
<feature type="compositionally biased region" description="Basic residues" evidence="1">
    <location>
        <begin position="32"/>
        <end position="47"/>
    </location>
</feature>
<feature type="compositionally biased region" description="Polar residues" evidence="1">
    <location>
        <begin position="1"/>
        <end position="12"/>
    </location>
</feature>
<dbReference type="AlphaFoldDB" id="A0A426Y520"/>
<protein>
    <submittedName>
        <fullName evidence="2">Uncharacterized protein</fullName>
    </submittedName>
</protein>
<proteinExistence type="predicted"/>
<name>A0A426Y520_ENSVE</name>
<reference evidence="2 3" key="1">
    <citation type="journal article" date="2014" name="Agronomy (Basel)">
        <title>A Draft Genome Sequence for Ensete ventricosum, the Drought-Tolerant Tree Against Hunger.</title>
        <authorList>
            <person name="Harrison J."/>
            <person name="Moore K.A."/>
            <person name="Paszkiewicz K."/>
            <person name="Jones T."/>
            <person name="Grant M."/>
            <person name="Ambacheew D."/>
            <person name="Muzemil S."/>
            <person name="Studholme D.J."/>
        </authorList>
    </citation>
    <scope>NUCLEOTIDE SEQUENCE [LARGE SCALE GENOMIC DNA]</scope>
</reference>
<dbReference type="Proteomes" id="UP000287651">
    <property type="component" value="Unassembled WGS sequence"/>
</dbReference>
<organism evidence="2 3">
    <name type="scientific">Ensete ventricosum</name>
    <name type="common">Abyssinian banana</name>
    <name type="synonym">Musa ensete</name>
    <dbReference type="NCBI Taxonomy" id="4639"/>
    <lineage>
        <taxon>Eukaryota</taxon>
        <taxon>Viridiplantae</taxon>
        <taxon>Streptophyta</taxon>
        <taxon>Embryophyta</taxon>
        <taxon>Tracheophyta</taxon>
        <taxon>Spermatophyta</taxon>
        <taxon>Magnoliopsida</taxon>
        <taxon>Liliopsida</taxon>
        <taxon>Zingiberales</taxon>
        <taxon>Musaceae</taxon>
        <taxon>Ensete</taxon>
    </lineage>
</organism>
<evidence type="ECO:0000313" key="3">
    <source>
        <dbReference type="Proteomes" id="UP000287651"/>
    </source>
</evidence>
<evidence type="ECO:0000313" key="2">
    <source>
        <dbReference type="EMBL" id="RRT46794.1"/>
    </source>
</evidence>
<sequence>MQDSPDCSWVTQQRRRPRTAAVTPKEMDLRPSPKRRQRKKKRRRRARTTGTASSTRSTPHPLPSRHHCSATKLASRAFLRKMLMHIYRSGDGAKQQMNKDGR</sequence>
<dbReference type="EMBL" id="AMZH03014949">
    <property type="protein sequence ID" value="RRT46794.1"/>
    <property type="molecule type" value="Genomic_DNA"/>
</dbReference>